<comment type="caution">
    <text evidence="1">The sequence shown here is derived from an EMBL/GenBank/DDBJ whole genome shotgun (WGS) entry which is preliminary data.</text>
</comment>
<accession>A0A0L6VJV2</accession>
<dbReference type="OrthoDB" id="2506889at2759"/>
<proteinExistence type="predicted"/>
<dbReference type="AlphaFoldDB" id="A0A0L6VJV2"/>
<dbReference type="VEuPathDB" id="FungiDB:VP01_1458g4"/>
<reference evidence="1 2" key="1">
    <citation type="submission" date="2015-08" db="EMBL/GenBank/DDBJ databases">
        <title>Next Generation Sequencing and Analysis of the Genome of Puccinia sorghi L Schw, the Causal Agent of Maize Common Rust.</title>
        <authorList>
            <person name="Rochi L."/>
            <person name="Burguener G."/>
            <person name="Darino M."/>
            <person name="Turjanski A."/>
            <person name="Kreff E."/>
            <person name="Dieguez M.J."/>
            <person name="Sacco F."/>
        </authorList>
    </citation>
    <scope>NUCLEOTIDE SEQUENCE [LARGE SCALE GENOMIC DNA]</scope>
    <source>
        <strain evidence="1 2">RO10H11247</strain>
    </source>
</reference>
<keyword evidence="2" id="KW-1185">Reference proteome</keyword>
<sequence>MLLHRTGATSFEDLRTVNGLLISDAQGGQSLKEAALWMFGKGLRQMIAIILANCDPADPQRLLNNSLEHLSDDCLRELQTKFPDITPSNRNPSGKFCTCIKSGSLRNLQDDSKITNTSSRRGNQQGNVYWQDFPLLRLKLST</sequence>
<protein>
    <submittedName>
        <fullName evidence="1">Uncharacterized protein</fullName>
    </submittedName>
</protein>
<gene>
    <name evidence="1" type="ORF">VP01_1458g4</name>
</gene>
<organism evidence="1 2">
    <name type="scientific">Puccinia sorghi</name>
    <dbReference type="NCBI Taxonomy" id="27349"/>
    <lineage>
        <taxon>Eukaryota</taxon>
        <taxon>Fungi</taxon>
        <taxon>Dikarya</taxon>
        <taxon>Basidiomycota</taxon>
        <taxon>Pucciniomycotina</taxon>
        <taxon>Pucciniomycetes</taxon>
        <taxon>Pucciniales</taxon>
        <taxon>Pucciniaceae</taxon>
        <taxon>Puccinia</taxon>
    </lineage>
</organism>
<evidence type="ECO:0000313" key="1">
    <source>
        <dbReference type="EMBL" id="KNZ61061.1"/>
    </source>
</evidence>
<dbReference type="EMBL" id="LAVV01005098">
    <property type="protein sequence ID" value="KNZ61061.1"/>
    <property type="molecule type" value="Genomic_DNA"/>
</dbReference>
<evidence type="ECO:0000313" key="2">
    <source>
        <dbReference type="Proteomes" id="UP000037035"/>
    </source>
</evidence>
<name>A0A0L6VJV2_9BASI</name>
<dbReference type="STRING" id="27349.A0A0L6VJV2"/>
<dbReference type="Proteomes" id="UP000037035">
    <property type="component" value="Unassembled WGS sequence"/>
</dbReference>